<keyword evidence="3 5" id="KW-1133">Transmembrane helix</keyword>
<dbReference type="RefSeq" id="WP_079590308.1">
    <property type="nucleotide sequence ID" value="NZ_CP154629.1"/>
</dbReference>
<sequence>MISKIDIAILVFMTYHIIRGYSAGFSKSLFLSIRFIVSIILTRFIYINFSDEIITSVFYERYQLIMHELITKIISVFWYQALDLDPKVLAVSLFIVVSILINIVFYTLHSFFNKKSLKWIDKNLGLAFGLFKSILYIMILVALIDPIIQKQMGSEIHELLTNTRLLKYFYSYNFIFDIFTKL</sequence>
<evidence type="ECO:0000313" key="6">
    <source>
        <dbReference type="EMBL" id="SKB65594.1"/>
    </source>
</evidence>
<evidence type="ECO:0000256" key="4">
    <source>
        <dbReference type="ARBA" id="ARBA00023136"/>
    </source>
</evidence>
<comment type="subcellular location">
    <subcellularLocation>
        <location evidence="1">Membrane</location>
        <topology evidence="1">Multi-pass membrane protein</topology>
    </subcellularLocation>
</comment>
<evidence type="ECO:0000256" key="5">
    <source>
        <dbReference type="SAM" id="Phobius"/>
    </source>
</evidence>
<dbReference type="Proteomes" id="UP000243406">
    <property type="component" value="Unassembled WGS sequence"/>
</dbReference>
<feature type="transmembrane region" description="Helical" evidence="5">
    <location>
        <begin position="124"/>
        <end position="144"/>
    </location>
</feature>
<keyword evidence="4 5" id="KW-0472">Membrane</keyword>
<organism evidence="6 7">
    <name type="scientific">Acetoanaerobium noterae</name>
    <dbReference type="NCBI Taxonomy" id="745369"/>
    <lineage>
        <taxon>Bacteria</taxon>
        <taxon>Bacillati</taxon>
        <taxon>Bacillota</taxon>
        <taxon>Clostridia</taxon>
        <taxon>Peptostreptococcales</taxon>
        <taxon>Filifactoraceae</taxon>
        <taxon>Acetoanaerobium</taxon>
    </lineage>
</organism>
<evidence type="ECO:0000313" key="7">
    <source>
        <dbReference type="Proteomes" id="UP000243406"/>
    </source>
</evidence>
<dbReference type="GO" id="GO:0016020">
    <property type="term" value="C:membrane"/>
    <property type="evidence" value="ECO:0007669"/>
    <property type="project" value="UniProtKB-SubCell"/>
</dbReference>
<evidence type="ECO:0000256" key="1">
    <source>
        <dbReference type="ARBA" id="ARBA00004141"/>
    </source>
</evidence>
<dbReference type="AlphaFoldDB" id="A0A1T5D1L0"/>
<protein>
    <submittedName>
        <fullName evidence="6">Colicin V production protein</fullName>
    </submittedName>
</protein>
<gene>
    <name evidence="6" type="ORF">SAMN02745120_2548</name>
</gene>
<keyword evidence="7" id="KW-1185">Reference proteome</keyword>
<reference evidence="7" key="1">
    <citation type="submission" date="2017-02" db="EMBL/GenBank/DDBJ databases">
        <authorList>
            <person name="Varghese N."/>
            <person name="Submissions S."/>
        </authorList>
    </citation>
    <scope>NUCLEOTIDE SEQUENCE [LARGE SCALE GENOMIC DNA]</scope>
    <source>
        <strain evidence="7">ATCC 35199</strain>
    </source>
</reference>
<proteinExistence type="predicted"/>
<evidence type="ECO:0000256" key="2">
    <source>
        <dbReference type="ARBA" id="ARBA00022692"/>
    </source>
</evidence>
<evidence type="ECO:0000256" key="3">
    <source>
        <dbReference type="ARBA" id="ARBA00022989"/>
    </source>
</evidence>
<keyword evidence="2 5" id="KW-0812">Transmembrane</keyword>
<name>A0A1T5D1L0_9FIRM</name>
<dbReference type="InterPro" id="IPR003825">
    <property type="entry name" value="Colicin-V_CvpA"/>
</dbReference>
<feature type="transmembrane region" description="Helical" evidence="5">
    <location>
        <begin position="88"/>
        <end position="112"/>
    </location>
</feature>
<feature type="transmembrane region" description="Helical" evidence="5">
    <location>
        <begin position="7"/>
        <end position="25"/>
    </location>
</feature>
<feature type="transmembrane region" description="Helical" evidence="5">
    <location>
        <begin position="31"/>
        <end position="49"/>
    </location>
</feature>
<accession>A0A1T5D1L0</accession>
<dbReference type="EMBL" id="FUYN01000006">
    <property type="protein sequence ID" value="SKB65594.1"/>
    <property type="molecule type" value="Genomic_DNA"/>
</dbReference>
<dbReference type="GO" id="GO:0009403">
    <property type="term" value="P:toxin biosynthetic process"/>
    <property type="evidence" value="ECO:0007669"/>
    <property type="project" value="InterPro"/>
</dbReference>
<dbReference type="Pfam" id="PF02674">
    <property type="entry name" value="Colicin_V"/>
    <property type="match status" value="1"/>
</dbReference>